<dbReference type="Proteomes" id="UP000177876">
    <property type="component" value="Unassembled WGS sequence"/>
</dbReference>
<organism evidence="3 4">
    <name type="scientific">Candidatus Solincola sediminis</name>
    <dbReference type="NCBI Taxonomy" id="1797199"/>
    <lineage>
        <taxon>Bacteria</taxon>
        <taxon>Bacillati</taxon>
        <taxon>Actinomycetota</taxon>
        <taxon>Candidatus Geothermincolia</taxon>
        <taxon>Candidatus Geothermincolales</taxon>
        <taxon>Candidatus Geothermincolaceae</taxon>
        <taxon>Candidatus Solincola</taxon>
    </lineage>
</organism>
<dbReference type="PROSITE" id="PS00101">
    <property type="entry name" value="HEXAPEP_TRANSFERASES"/>
    <property type="match status" value="1"/>
</dbReference>
<reference evidence="3 4" key="1">
    <citation type="journal article" date="2016" name="Nat. Commun.">
        <title>Thousands of microbial genomes shed light on interconnected biogeochemical processes in an aquifer system.</title>
        <authorList>
            <person name="Anantharaman K."/>
            <person name="Brown C.T."/>
            <person name="Hug L.A."/>
            <person name="Sharon I."/>
            <person name="Castelle C.J."/>
            <person name="Probst A.J."/>
            <person name="Thomas B.C."/>
            <person name="Singh A."/>
            <person name="Wilkins M.J."/>
            <person name="Karaoz U."/>
            <person name="Brodie E.L."/>
            <person name="Williams K.H."/>
            <person name="Hubbard S.S."/>
            <person name="Banfield J.F."/>
        </authorList>
    </citation>
    <scope>NUCLEOTIDE SEQUENCE [LARGE SCALE GENOMIC DNA]</scope>
</reference>
<proteinExistence type="predicted"/>
<protein>
    <recommendedName>
        <fullName evidence="5">Acetyltransferase</fullName>
    </recommendedName>
</protein>
<dbReference type="Gene3D" id="2.160.10.10">
    <property type="entry name" value="Hexapeptide repeat proteins"/>
    <property type="match status" value="1"/>
</dbReference>
<dbReference type="InterPro" id="IPR011004">
    <property type="entry name" value="Trimer_LpxA-like_sf"/>
</dbReference>
<evidence type="ECO:0008006" key="5">
    <source>
        <dbReference type="Google" id="ProtNLM"/>
    </source>
</evidence>
<evidence type="ECO:0000313" key="3">
    <source>
        <dbReference type="EMBL" id="OFW56115.1"/>
    </source>
</evidence>
<dbReference type="PANTHER" id="PTHR23416:SF78">
    <property type="entry name" value="LIPOPOLYSACCHARIDE BIOSYNTHESIS O-ACETYL TRANSFERASE WBBJ-RELATED"/>
    <property type="match status" value="1"/>
</dbReference>
<dbReference type="InterPro" id="IPR051159">
    <property type="entry name" value="Hexapeptide_acetyltransf"/>
</dbReference>
<gene>
    <name evidence="3" type="ORF">A2Y75_03055</name>
</gene>
<keyword evidence="2" id="KW-0677">Repeat</keyword>
<dbReference type="GO" id="GO:0016740">
    <property type="term" value="F:transferase activity"/>
    <property type="evidence" value="ECO:0007669"/>
    <property type="project" value="UniProtKB-KW"/>
</dbReference>
<dbReference type="PANTHER" id="PTHR23416">
    <property type="entry name" value="SIALIC ACID SYNTHASE-RELATED"/>
    <property type="match status" value="1"/>
</dbReference>
<dbReference type="AlphaFoldDB" id="A0A1F2WGZ0"/>
<evidence type="ECO:0000256" key="1">
    <source>
        <dbReference type="ARBA" id="ARBA00022679"/>
    </source>
</evidence>
<dbReference type="InterPro" id="IPR018357">
    <property type="entry name" value="Hexapep_transf_CS"/>
</dbReference>
<dbReference type="EMBL" id="MELK01000048">
    <property type="protein sequence ID" value="OFW56115.1"/>
    <property type="molecule type" value="Genomic_DNA"/>
</dbReference>
<dbReference type="SUPFAM" id="SSF51161">
    <property type="entry name" value="Trimeric LpxA-like enzymes"/>
    <property type="match status" value="1"/>
</dbReference>
<accession>A0A1F2WGZ0</accession>
<dbReference type="CDD" id="cd04647">
    <property type="entry name" value="LbH_MAT_like"/>
    <property type="match status" value="1"/>
</dbReference>
<evidence type="ECO:0000313" key="4">
    <source>
        <dbReference type="Proteomes" id="UP000177876"/>
    </source>
</evidence>
<evidence type="ECO:0000256" key="2">
    <source>
        <dbReference type="ARBA" id="ARBA00022737"/>
    </source>
</evidence>
<sequence length="230" mass="26367">MEDTTAEALTDVARGTELEKQAGDKPEGLGWLIRNFRFIIRQRMYLPRYWVFLYRFMRFKLLHPGVETEGFFFLPRKYEVVLRGGGRMRIGSWVWIGRHNALRCHEGELYIGRNTIFGTDNTVNCYGNIYIGPECLFADSVYLVDFDHNYWDPVISIRSQGIFIEPIRLEGNIWVGTKATILRGVTVGEGSVIGAMTLVNRDVLPYSVVGGIPAKVIAWRPRPMVSKEED</sequence>
<comment type="caution">
    <text evidence="3">The sequence shown here is derived from an EMBL/GenBank/DDBJ whole genome shotgun (WGS) entry which is preliminary data.</text>
</comment>
<keyword evidence="1" id="KW-0808">Transferase</keyword>
<name>A0A1F2WGZ0_9ACTN</name>
<dbReference type="STRING" id="1797197.A2Y75_03055"/>